<name>A0A328C2G4_9DELT</name>
<dbReference type="Proteomes" id="UP000249169">
    <property type="component" value="Unassembled WGS sequence"/>
</dbReference>
<feature type="transmembrane region" description="Helical" evidence="2">
    <location>
        <begin position="288"/>
        <end position="305"/>
    </location>
</feature>
<evidence type="ECO:0000313" key="3">
    <source>
        <dbReference type="EMBL" id="RAL20469.1"/>
    </source>
</evidence>
<keyword evidence="2" id="KW-0812">Transmembrane</keyword>
<comment type="caution">
    <text evidence="3">The sequence shown here is derived from an EMBL/GenBank/DDBJ whole genome shotgun (WGS) entry which is preliminary data.</text>
</comment>
<feature type="region of interest" description="Disordered" evidence="1">
    <location>
        <begin position="1"/>
        <end position="103"/>
    </location>
</feature>
<evidence type="ECO:0000256" key="1">
    <source>
        <dbReference type="SAM" id="MobiDB-lite"/>
    </source>
</evidence>
<reference evidence="3 4" key="1">
    <citation type="submission" date="2018-05" db="EMBL/GenBank/DDBJ databases">
        <title>Lujinxingia marina gen. nov. sp. nov., a new facultative anaerobic member of the class Deltaproteobacteria, and proposal of Lujinxingaceae fam. nov.</title>
        <authorList>
            <person name="Li C.-M."/>
        </authorList>
    </citation>
    <scope>NUCLEOTIDE SEQUENCE [LARGE SCALE GENOMIC DNA]</scope>
    <source>
        <strain evidence="3 4">B210</strain>
    </source>
</reference>
<evidence type="ECO:0000256" key="2">
    <source>
        <dbReference type="SAM" id="Phobius"/>
    </source>
</evidence>
<feature type="transmembrane region" description="Helical" evidence="2">
    <location>
        <begin position="252"/>
        <end position="276"/>
    </location>
</feature>
<protein>
    <submittedName>
        <fullName evidence="3">Uncharacterized protein</fullName>
    </submittedName>
</protein>
<accession>A0A328C2G4</accession>
<keyword evidence="2" id="KW-1133">Transmembrane helix</keyword>
<dbReference type="AlphaFoldDB" id="A0A328C2G4"/>
<evidence type="ECO:0000313" key="4">
    <source>
        <dbReference type="Proteomes" id="UP000249169"/>
    </source>
</evidence>
<keyword evidence="2" id="KW-0472">Membrane</keyword>
<gene>
    <name evidence="3" type="ORF">DL240_16830</name>
</gene>
<sequence length="336" mass="35654">MSSDNGRPRQPTYPQTSPQPAARPRLNIGGDLPAHASQDRLSTVMVHADDPTPPPRGINASEHDPDDTFPPGVSIPAQRLTGQHHAVQQQQPQGFATGQHNAAHLQQGQGFATGQHNAAHLQQGQGFATGQHNAAHLQQGQGFATGQHNAAHLQQGFTGQHNAAHLQQGFTGQHNAAHLQQGQGFATGQHNAAQLQQGFTGQHNAAHLQQGFTGPLQAVRAPGKKTFTIAGRNIELPGLGFSDASADSRQRVIYSISATLTGGLLGFVLGAFNARLQGWTISEGTREMHILALICALTFGIMAFMRPQQVDQVLVKLGLLSAADADPDRTDEIRLG</sequence>
<proteinExistence type="predicted"/>
<feature type="compositionally biased region" description="Low complexity" evidence="1">
    <location>
        <begin position="83"/>
        <end position="100"/>
    </location>
</feature>
<dbReference type="EMBL" id="QHKO01000010">
    <property type="protein sequence ID" value="RAL20469.1"/>
    <property type="molecule type" value="Genomic_DNA"/>
</dbReference>
<keyword evidence="4" id="KW-1185">Reference proteome</keyword>
<dbReference type="OrthoDB" id="5496146at2"/>
<organism evidence="3 4">
    <name type="scientific">Lujinxingia litoralis</name>
    <dbReference type="NCBI Taxonomy" id="2211119"/>
    <lineage>
        <taxon>Bacteria</taxon>
        <taxon>Deltaproteobacteria</taxon>
        <taxon>Bradymonadales</taxon>
        <taxon>Lujinxingiaceae</taxon>
        <taxon>Lujinxingia</taxon>
    </lineage>
</organism>
<dbReference type="RefSeq" id="WP_111731065.1">
    <property type="nucleotide sequence ID" value="NZ_QHKO01000010.1"/>
</dbReference>